<dbReference type="Pfam" id="PF00246">
    <property type="entry name" value="Peptidase_M14"/>
    <property type="match status" value="1"/>
</dbReference>
<dbReference type="GO" id="GO:0006508">
    <property type="term" value="P:proteolysis"/>
    <property type="evidence" value="ECO:0007669"/>
    <property type="project" value="InterPro"/>
</dbReference>
<evidence type="ECO:0000259" key="1">
    <source>
        <dbReference type="SMART" id="SM00631"/>
    </source>
</evidence>
<dbReference type="Proteomes" id="UP000590442">
    <property type="component" value="Unassembled WGS sequence"/>
</dbReference>
<dbReference type="Gene3D" id="3.40.630.10">
    <property type="entry name" value="Zn peptidases"/>
    <property type="match status" value="1"/>
</dbReference>
<feature type="domain" description="Peptidase M14" evidence="1">
    <location>
        <begin position="16"/>
        <end position="260"/>
    </location>
</feature>
<sequence length="365" mass="41575">MLDYNAIKEESVTGRYITHHKIAPFLDNLSSNFIVKQIGESVKNNPIYSIEYGNGDINILMWSQMHGNESTTTRALLDFLNFLDTDHEIALTIKASCSLTIVPILNPDGAEAYTRVNANLVDLNRDAQNLTQPESLVLRNLYNEIQPHFCYNLHGQRTIFNVGKSPKPATISFLTPSQDEERSITPSRIRSMQIIATMNNALQKHIPHQVGRYDDSFNANCVGDTFQMLNTPTILFEAGHYHNDYGREFTREYIFYALVSGTHAIGLKNYDGYSDKDYFEIPENGKLFFDVLIANPHLIDVKFEGNARIGILYKEVLKDNTVCFEPYIAEMGELANYYGHSVYDCSKETDLKELKKESVLMQILK</sequence>
<dbReference type="RefSeq" id="WP_167959991.1">
    <property type="nucleotide sequence ID" value="NZ_JAATJJ010000001.1"/>
</dbReference>
<dbReference type="SUPFAM" id="SSF53187">
    <property type="entry name" value="Zn-dependent exopeptidases"/>
    <property type="match status" value="1"/>
</dbReference>
<evidence type="ECO:0000313" key="3">
    <source>
        <dbReference type="Proteomes" id="UP000590442"/>
    </source>
</evidence>
<protein>
    <recommendedName>
        <fullName evidence="1">Peptidase M14 domain-containing protein</fullName>
    </recommendedName>
</protein>
<dbReference type="AlphaFoldDB" id="A0A846QRD7"/>
<gene>
    <name evidence="2" type="ORF">GGR42_000219</name>
</gene>
<keyword evidence="3" id="KW-1185">Reference proteome</keyword>
<dbReference type="SMART" id="SM00631">
    <property type="entry name" value="Zn_pept"/>
    <property type="match status" value="1"/>
</dbReference>
<evidence type="ECO:0000313" key="2">
    <source>
        <dbReference type="EMBL" id="NJB69757.1"/>
    </source>
</evidence>
<dbReference type="EMBL" id="JAATJJ010000001">
    <property type="protein sequence ID" value="NJB69757.1"/>
    <property type="molecule type" value="Genomic_DNA"/>
</dbReference>
<dbReference type="InterPro" id="IPR000834">
    <property type="entry name" value="Peptidase_M14"/>
</dbReference>
<dbReference type="CDD" id="cd06239">
    <property type="entry name" value="M14-like"/>
    <property type="match status" value="1"/>
</dbReference>
<name>A0A846QRD7_9FLAO</name>
<proteinExistence type="predicted"/>
<reference evidence="2 3" key="1">
    <citation type="submission" date="2020-03" db="EMBL/GenBank/DDBJ databases">
        <title>Genomic Encyclopedia of Type Strains, Phase IV (KMG-IV): sequencing the most valuable type-strain genomes for metagenomic binning, comparative biology and taxonomic classification.</title>
        <authorList>
            <person name="Goeker M."/>
        </authorList>
    </citation>
    <scope>NUCLEOTIDE SEQUENCE [LARGE SCALE GENOMIC DNA]</scope>
    <source>
        <strain evidence="2 3">DSM 29762</strain>
    </source>
</reference>
<dbReference type="GO" id="GO:0004181">
    <property type="term" value="F:metallocarboxypeptidase activity"/>
    <property type="evidence" value="ECO:0007669"/>
    <property type="project" value="InterPro"/>
</dbReference>
<organism evidence="2 3">
    <name type="scientific">Saonia flava</name>
    <dbReference type="NCBI Taxonomy" id="523696"/>
    <lineage>
        <taxon>Bacteria</taxon>
        <taxon>Pseudomonadati</taxon>
        <taxon>Bacteroidota</taxon>
        <taxon>Flavobacteriia</taxon>
        <taxon>Flavobacteriales</taxon>
        <taxon>Flavobacteriaceae</taxon>
        <taxon>Saonia</taxon>
    </lineage>
</organism>
<comment type="caution">
    <text evidence="2">The sequence shown here is derived from an EMBL/GenBank/DDBJ whole genome shotgun (WGS) entry which is preliminary data.</text>
</comment>
<accession>A0A846QRD7</accession>
<dbReference type="GO" id="GO:0008270">
    <property type="term" value="F:zinc ion binding"/>
    <property type="evidence" value="ECO:0007669"/>
    <property type="project" value="InterPro"/>
</dbReference>